<organism evidence="2 3">
    <name type="scientific">Rhizobium loti</name>
    <name type="common">Mesorhizobium loti</name>
    <dbReference type="NCBI Taxonomy" id="381"/>
    <lineage>
        <taxon>Bacteria</taxon>
        <taxon>Pseudomonadati</taxon>
        <taxon>Pseudomonadota</taxon>
        <taxon>Alphaproteobacteria</taxon>
        <taxon>Hyphomicrobiales</taxon>
        <taxon>Phyllobacteriaceae</taxon>
        <taxon>Mesorhizobium</taxon>
    </lineage>
</organism>
<keyword evidence="1" id="KW-0472">Membrane</keyword>
<comment type="caution">
    <text evidence="2">The sequence shown here is derived from an EMBL/GenBank/DDBJ whole genome shotgun (WGS) entry which is preliminary data.</text>
</comment>
<sequence>MGDDRHDKNSDGGRVFSAERARQGEIILRTRTRRIIFIAGLVGIVIPAIVIRFAIG</sequence>
<keyword evidence="1" id="KW-1133">Transmembrane helix</keyword>
<dbReference type="GeneID" id="61056409"/>
<name>A0A8E2W585_RHILI</name>
<reference evidence="2 3" key="1">
    <citation type="submission" date="2018-05" db="EMBL/GenBank/DDBJ databases">
        <title>Genomic Encyclopedia of Type Strains, Phase IV (KMG-IV): sequencing the most valuable type-strain genomes for metagenomic binning, comparative biology and taxonomic classification.</title>
        <authorList>
            <person name="Goeker M."/>
        </authorList>
    </citation>
    <scope>NUCLEOTIDE SEQUENCE [LARGE SCALE GENOMIC DNA]</scope>
    <source>
        <strain evidence="2 3">DSM 2626</strain>
    </source>
</reference>
<dbReference type="RefSeq" id="WP_109672685.1">
    <property type="nucleotide sequence ID" value="NZ_QGGH01000029.1"/>
</dbReference>
<dbReference type="Proteomes" id="UP000245631">
    <property type="component" value="Unassembled WGS sequence"/>
</dbReference>
<feature type="transmembrane region" description="Helical" evidence="1">
    <location>
        <begin position="35"/>
        <end position="55"/>
    </location>
</feature>
<evidence type="ECO:0000313" key="3">
    <source>
        <dbReference type="Proteomes" id="UP000245631"/>
    </source>
</evidence>
<dbReference type="EMBL" id="QGGH01000029">
    <property type="protein sequence ID" value="PWJ85093.1"/>
    <property type="molecule type" value="Genomic_DNA"/>
</dbReference>
<evidence type="ECO:0008006" key="4">
    <source>
        <dbReference type="Google" id="ProtNLM"/>
    </source>
</evidence>
<evidence type="ECO:0000256" key="1">
    <source>
        <dbReference type="SAM" id="Phobius"/>
    </source>
</evidence>
<proteinExistence type="predicted"/>
<protein>
    <recommendedName>
        <fullName evidence="4">Peptide ABC transporter permease</fullName>
    </recommendedName>
</protein>
<gene>
    <name evidence="2" type="ORF">C8D77_1299</name>
</gene>
<accession>A0A8E2W585</accession>
<keyword evidence="1" id="KW-0812">Transmembrane</keyword>
<evidence type="ECO:0000313" key="2">
    <source>
        <dbReference type="EMBL" id="PWJ85093.1"/>
    </source>
</evidence>
<dbReference type="AlphaFoldDB" id="A0A8E2W585"/>